<accession>A0A2R4M6Y6</accession>
<sequence>MLGIQYSVRDIAGNVDTGTLSLSENVEAISVRGVEDISLNMSTAAVSGYSREGGNLVVELIGGKSIVLEGYFEGGDHDLFLSERGLMTKVDFVDENQGDLVASYQDIDLTGKWSEYDQLAFLDLERIEPVVAPLALAGMGLGGAGAAAAAAAGVILLDGGSGGDGGGNGGGNGGGESDTTAPDVAILTGVESVGDYVNGEIYDGGSFEITGDGEPGAVVDVTINGSTETVTIGEDGTWTAVFDSDAIETGEYTTDVTVVATDEAGNSTTVTDTLLVDTAPEDLSFDTVEGDDIVNISEASDGIPVSGQSEAGATVVVELEGQMIETVVGTDGTWSVTFDGAQLPAGTYDSTVTATVTDIYGNAATYTHEIAIDLEASLSVNAGAAGGDGMVNLSEMNGGVVLTGLGEAGASVTVTVAGVSRSATVSEDGTWSVTYESGSLPQGSYNAEVTAVSTDAAGNTASATGTFSIDTETGVAINAGHSGGDETINLAESQQSMSFAGTAEPGATVVVTLSGVSVTTVADGSGQWTASYAAGTLAGGEYDTTLTAVATDAAGNTATTTSTVHVDTVAGDIALSTNPIEGDNVINAVEASDGVWVSGTATPNHTITVTLSGVTHTVTSTNAGTFAAFFPASEVTPGEYDTGASATISDAAGNTRTVQTAVEVDTFVSNFAETAQQGGADGVVNGLESQSGVQLAGTVEVGSTVVLSFQGQNYLAAVDGSGNWSATIPASALPSGEGSANVIINATDPAGNTASLSETITYDTLVTSLGLNGDASGDMFINLAEAHSGATLTGFVEPGSTVYVTLNGIRHLASVDVAGNWSVSYTAGEIPEGTYAANVQIDATDAAGNTRTEMAQVTIDTEISSPSVETVTRGTDGVHSISVSEMGDDVSVYSLDENGSSTEISHTDYDLGSQTLLNFGSHVSNGDQIVISSEDVAGNQSDTLLVLDTTNERPDGAYFEVDIDNSGLDQFDLGAIDLQFVNGGEVTLSTADLDRIVGEDGVLTIHGGEDDRVVLEGGALTGDSTMIDGATYDIYTLGDDQVMIDHHIEVVLP</sequence>
<feature type="domain" description="Bacterial Ig" evidence="2">
    <location>
        <begin position="397"/>
        <end position="465"/>
    </location>
</feature>
<gene>
    <name evidence="3" type="ORF">DA792_19240</name>
</gene>
<protein>
    <recommendedName>
        <fullName evidence="5">Ig-like domain (Group 3)</fullName>
    </recommendedName>
</protein>
<dbReference type="EMBL" id="CP028475">
    <property type="protein sequence ID" value="AVW92960.1"/>
    <property type="molecule type" value="Genomic_DNA"/>
</dbReference>
<dbReference type="Gene3D" id="2.60.40.10">
    <property type="entry name" value="Immunoglobulins"/>
    <property type="match status" value="7"/>
</dbReference>
<organism evidence="3 4">
    <name type="scientific">Celeribacter baekdonensis</name>
    <dbReference type="NCBI Taxonomy" id="875171"/>
    <lineage>
        <taxon>Bacteria</taxon>
        <taxon>Pseudomonadati</taxon>
        <taxon>Pseudomonadota</taxon>
        <taxon>Alphaproteobacteria</taxon>
        <taxon>Rhodobacterales</taxon>
        <taxon>Roseobacteraceae</taxon>
        <taxon>Celeribacter</taxon>
    </lineage>
</organism>
<evidence type="ECO:0008006" key="5">
    <source>
        <dbReference type="Google" id="ProtNLM"/>
    </source>
</evidence>
<dbReference type="Proteomes" id="UP000241447">
    <property type="component" value="Chromosome"/>
</dbReference>
<dbReference type="Pfam" id="PF17936">
    <property type="entry name" value="Big_6"/>
    <property type="match status" value="2"/>
</dbReference>
<evidence type="ECO:0000259" key="1">
    <source>
        <dbReference type="Pfam" id="PF13750"/>
    </source>
</evidence>
<dbReference type="AlphaFoldDB" id="A0A2R4M6Y6"/>
<proteinExistence type="predicted"/>
<dbReference type="InterPro" id="IPR041498">
    <property type="entry name" value="Big_6"/>
</dbReference>
<evidence type="ECO:0000313" key="4">
    <source>
        <dbReference type="Proteomes" id="UP000241447"/>
    </source>
</evidence>
<reference evidence="3 4" key="1">
    <citation type="submission" date="2018-03" db="EMBL/GenBank/DDBJ databases">
        <title>The Complete Genome of Celeribacter baekdonensis strain LH4, a Thiosulfate-Oxidizing Alphaproteobacterium Isolated from Gulf of Mexico Continental Slope Sediments.</title>
        <authorList>
            <person name="Flood B.E."/>
            <person name="Bailey J.V."/>
            <person name="Leprich D."/>
        </authorList>
    </citation>
    <scope>NUCLEOTIDE SEQUENCE [LARGE SCALE GENOMIC DNA]</scope>
    <source>
        <strain evidence="3 4">LH4</strain>
    </source>
</reference>
<name>A0A2R4M6Y6_9RHOB</name>
<evidence type="ECO:0000313" key="3">
    <source>
        <dbReference type="EMBL" id="AVW92960.1"/>
    </source>
</evidence>
<dbReference type="Pfam" id="PF13750">
    <property type="entry name" value="Big_3_3"/>
    <property type="match status" value="1"/>
</dbReference>
<dbReference type="NCBIfam" id="NF033510">
    <property type="entry name" value="Ca_tandemer"/>
    <property type="match status" value="7"/>
</dbReference>
<dbReference type="RefSeq" id="WP_107722137.1">
    <property type="nucleotide sequence ID" value="NZ_CP028475.1"/>
</dbReference>
<dbReference type="InterPro" id="IPR013783">
    <property type="entry name" value="Ig-like_fold"/>
</dbReference>
<feature type="domain" description="Ig-like" evidence="1">
    <location>
        <begin position="819"/>
        <end position="883"/>
    </location>
</feature>
<dbReference type="InterPro" id="IPR022038">
    <property type="entry name" value="Ig-like_bact"/>
</dbReference>
<dbReference type="KEGG" id="cbak:DA792_19240"/>
<dbReference type="OrthoDB" id="7858035at2"/>
<evidence type="ECO:0000259" key="2">
    <source>
        <dbReference type="Pfam" id="PF17936"/>
    </source>
</evidence>
<feature type="domain" description="Bacterial Ig" evidence="2">
    <location>
        <begin position="299"/>
        <end position="367"/>
    </location>
</feature>